<dbReference type="Gene3D" id="3.90.190.10">
    <property type="entry name" value="Protein tyrosine phosphatase superfamily"/>
    <property type="match status" value="1"/>
</dbReference>
<feature type="domain" description="Tyrosine specific protein phosphatases" evidence="3">
    <location>
        <begin position="308"/>
        <end position="364"/>
    </location>
</feature>
<comment type="caution">
    <text evidence="4">The sequence shown here is derived from an EMBL/GenBank/DDBJ whole genome shotgun (WGS) entry which is preliminary data.</text>
</comment>
<evidence type="ECO:0000313" key="5">
    <source>
        <dbReference type="Proteomes" id="UP001177023"/>
    </source>
</evidence>
<name>A0AA36CYX4_9BILA</name>
<dbReference type="EMBL" id="CATQJA010002651">
    <property type="protein sequence ID" value="CAJ0577540.1"/>
    <property type="molecule type" value="Genomic_DNA"/>
</dbReference>
<dbReference type="PRINTS" id="PR00700">
    <property type="entry name" value="PRTYPHPHTASE"/>
</dbReference>
<evidence type="ECO:0000256" key="1">
    <source>
        <dbReference type="SAM" id="MobiDB-lite"/>
    </source>
</evidence>
<dbReference type="InterPro" id="IPR000242">
    <property type="entry name" value="PTP_cat"/>
</dbReference>
<dbReference type="PROSITE" id="PS00383">
    <property type="entry name" value="TYR_PHOSPHATASE_1"/>
    <property type="match status" value="1"/>
</dbReference>
<dbReference type="SMART" id="SM00194">
    <property type="entry name" value="PTPc"/>
    <property type="match status" value="1"/>
</dbReference>
<dbReference type="PROSITE" id="PS50056">
    <property type="entry name" value="TYR_PHOSPHATASE_2"/>
    <property type="match status" value="1"/>
</dbReference>
<dbReference type="SUPFAM" id="SSF52799">
    <property type="entry name" value="(Phosphotyrosine protein) phosphatases II"/>
    <property type="match status" value="1"/>
</dbReference>
<dbReference type="GO" id="GO:0004725">
    <property type="term" value="F:protein tyrosine phosphatase activity"/>
    <property type="evidence" value="ECO:0007669"/>
    <property type="project" value="InterPro"/>
</dbReference>
<evidence type="ECO:0000313" key="4">
    <source>
        <dbReference type="EMBL" id="CAJ0577540.1"/>
    </source>
</evidence>
<organism evidence="4 5">
    <name type="scientific">Mesorhabditis spiculigera</name>
    <dbReference type="NCBI Taxonomy" id="96644"/>
    <lineage>
        <taxon>Eukaryota</taxon>
        <taxon>Metazoa</taxon>
        <taxon>Ecdysozoa</taxon>
        <taxon>Nematoda</taxon>
        <taxon>Chromadorea</taxon>
        <taxon>Rhabditida</taxon>
        <taxon>Rhabditina</taxon>
        <taxon>Rhabditomorpha</taxon>
        <taxon>Rhabditoidea</taxon>
        <taxon>Rhabditidae</taxon>
        <taxon>Mesorhabditinae</taxon>
        <taxon>Mesorhabditis</taxon>
    </lineage>
</organism>
<feature type="region of interest" description="Disordered" evidence="1">
    <location>
        <begin position="1"/>
        <end position="81"/>
    </location>
</feature>
<dbReference type="Pfam" id="PF00102">
    <property type="entry name" value="Y_phosphatase"/>
    <property type="match status" value="1"/>
</dbReference>
<evidence type="ECO:0000259" key="2">
    <source>
        <dbReference type="PROSITE" id="PS50055"/>
    </source>
</evidence>
<dbReference type="InterPro" id="IPR000387">
    <property type="entry name" value="Tyr_Pase_dom"/>
</dbReference>
<feature type="compositionally biased region" description="Polar residues" evidence="1">
    <location>
        <begin position="56"/>
        <end position="69"/>
    </location>
</feature>
<protein>
    <submittedName>
        <fullName evidence="4">Uncharacterized protein</fullName>
    </submittedName>
</protein>
<dbReference type="PANTHER" id="PTHR46163:SF19">
    <property type="entry name" value="PROTEIN-TYROSINE PHOSPHATASE"/>
    <property type="match status" value="1"/>
</dbReference>
<feature type="non-terminal residue" evidence="4">
    <location>
        <position position="404"/>
    </location>
</feature>
<dbReference type="Proteomes" id="UP001177023">
    <property type="component" value="Unassembled WGS sequence"/>
</dbReference>
<dbReference type="InterPro" id="IPR052782">
    <property type="entry name" value="Oocyte-zygote_transition_reg"/>
</dbReference>
<reference evidence="4" key="1">
    <citation type="submission" date="2023-06" db="EMBL/GenBank/DDBJ databases">
        <authorList>
            <person name="Delattre M."/>
        </authorList>
    </citation>
    <scope>NUCLEOTIDE SEQUENCE</scope>
    <source>
        <strain evidence="4">AF72</strain>
    </source>
</reference>
<gene>
    <name evidence="4" type="ORF">MSPICULIGERA_LOCUS15812</name>
</gene>
<dbReference type="SMART" id="SM00404">
    <property type="entry name" value="PTPc_motif"/>
    <property type="match status" value="1"/>
</dbReference>
<keyword evidence="5" id="KW-1185">Reference proteome</keyword>
<dbReference type="PROSITE" id="PS50055">
    <property type="entry name" value="TYR_PHOSPHATASE_PTP"/>
    <property type="match status" value="1"/>
</dbReference>
<dbReference type="InterPro" id="IPR029021">
    <property type="entry name" value="Prot-tyrosine_phosphatase-like"/>
</dbReference>
<feature type="compositionally biased region" description="Basic and acidic residues" evidence="1">
    <location>
        <begin position="16"/>
        <end position="55"/>
    </location>
</feature>
<dbReference type="CDD" id="cd00047">
    <property type="entry name" value="PTPc"/>
    <property type="match status" value="1"/>
</dbReference>
<dbReference type="InterPro" id="IPR016130">
    <property type="entry name" value="Tyr_Pase_AS"/>
</dbReference>
<evidence type="ECO:0000259" key="3">
    <source>
        <dbReference type="PROSITE" id="PS50056"/>
    </source>
</evidence>
<dbReference type="AlphaFoldDB" id="A0AA36CYX4"/>
<sequence length="404" mass="45734">MPPQTKRKVNAPAGSADKKKSPAKSKSKEKEKETKDSKEGPRGKDSKDADKRSKEATATPSKEMTQDSLIQEAPKSAPYPKSLLLRTKSTLDPAKRENAKLVLNFVESTLKKGFQTVRGEFAKHKRALDKSKMLVFAQNPTKNRYRDVGCYDNCRVILLNNGPSDYIHANYVSSPKSKKRFICCQAPLPSTLADHWRMLVQEKSDVVLMLCNFIESKKEKCAHYFPESTDTPMTFGPFTVKCVNREQLKLDCTTTAVIMVTSLVVEENGVQVHKLEHYHWLDWPDRGVPTVDLAPIKLLEKISPTQTPIVIHCSAGIGRTGAICLLQYALESIATGQPCEQIDVLMIKLREQRANSVQTDAQYLYVHQLLLHYFEMEGYLDASIEKPLQQFRDKYEDYASKFKT</sequence>
<dbReference type="InterPro" id="IPR003595">
    <property type="entry name" value="Tyr_Pase_cat"/>
</dbReference>
<dbReference type="PANTHER" id="PTHR46163">
    <property type="entry name" value="TYROSINE-PROTEIN PHOSPHATASE-RELATED"/>
    <property type="match status" value="1"/>
</dbReference>
<proteinExistence type="predicted"/>
<feature type="domain" description="Tyrosine-protein phosphatase" evidence="2">
    <location>
        <begin position="110"/>
        <end position="373"/>
    </location>
</feature>
<accession>A0AA36CYX4</accession>